<dbReference type="SMART" id="SM00922">
    <property type="entry name" value="MR_MLE"/>
    <property type="match status" value="1"/>
</dbReference>
<dbReference type="SUPFAM" id="SSF54826">
    <property type="entry name" value="Enolase N-terminal domain-like"/>
    <property type="match status" value="1"/>
</dbReference>
<protein>
    <recommendedName>
        <fullName evidence="4">Mandelate racemase/muconate lactonizing enzyme C-terminal domain-containing protein</fullName>
    </recommendedName>
</protein>
<organism evidence="5 6">
    <name type="scientific">Bordetella genomosp. 8</name>
    <dbReference type="NCBI Taxonomy" id="1416806"/>
    <lineage>
        <taxon>Bacteria</taxon>
        <taxon>Pseudomonadati</taxon>
        <taxon>Pseudomonadota</taxon>
        <taxon>Betaproteobacteria</taxon>
        <taxon>Burkholderiales</taxon>
        <taxon>Alcaligenaceae</taxon>
        <taxon>Bordetella</taxon>
    </lineage>
</organism>
<evidence type="ECO:0000313" key="5">
    <source>
        <dbReference type="EMBL" id="ARP80945.1"/>
    </source>
</evidence>
<dbReference type="Pfam" id="PF13378">
    <property type="entry name" value="MR_MLE_C"/>
    <property type="match status" value="1"/>
</dbReference>
<keyword evidence="3" id="KW-0460">Magnesium</keyword>
<dbReference type="PROSITE" id="PS00909">
    <property type="entry name" value="MR_MLE_2"/>
    <property type="match status" value="1"/>
</dbReference>
<dbReference type="Gene3D" id="3.20.20.120">
    <property type="entry name" value="Enolase-like C-terminal domain"/>
    <property type="match status" value="1"/>
</dbReference>
<dbReference type="InterPro" id="IPR029017">
    <property type="entry name" value="Enolase-like_N"/>
</dbReference>
<dbReference type="InterPro" id="IPR029065">
    <property type="entry name" value="Enolase_C-like"/>
</dbReference>
<dbReference type="Proteomes" id="UP000194151">
    <property type="component" value="Chromosome"/>
</dbReference>
<reference evidence="5 6" key="1">
    <citation type="submission" date="2017-05" db="EMBL/GenBank/DDBJ databases">
        <title>Complete and WGS of Bordetella genogroups.</title>
        <authorList>
            <person name="Spilker T."/>
            <person name="LiPuma J."/>
        </authorList>
    </citation>
    <scope>NUCLEOTIDE SEQUENCE [LARGE SCALE GENOMIC DNA]</scope>
    <source>
        <strain evidence="5 6">AU19157</strain>
    </source>
</reference>
<dbReference type="GO" id="GO:0016052">
    <property type="term" value="P:carbohydrate catabolic process"/>
    <property type="evidence" value="ECO:0007669"/>
    <property type="project" value="TreeGrafter"/>
</dbReference>
<dbReference type="EMBL" id="CP021108">
    <property type="protein sequence ID" value="ARP80945.1"/>
    <property type="molecule type" value="Genomic_DNA"/>
</dbReference>
<dbReference type="InterPro" id="IPR046945">
    <property type="entry name" value="RHMD-like"/>
</dbReference>
<dbReference type="KEGG" id="bgv:CAL12_08895"/>
<dbReference type="GO" id="GO:0000287">
    <property type="term" value="F:magnesium ion binding"/>
    <property type="evidence" value="ECO:0007669"/>
    <property type="project" value="TreeGrafter"/>
</dbReference>
<dbReference type="RefSeq" id="WP_086064158.1">
    <property type="nucleotide sequence ID" value="NZ_CP021108.1"/>
</dbReference>
<dbReference type="PANTHER" id="PTHR13794:SF58">
    <property type="entry name" value="MITOCHONDRIAL ENOLASE SUPERFAMILY MEMBER 1"/>
    <property type="match status" value="1"/>
</dbReference>
<dbReference type="InterPro" id="IPR013342">
    <property type="entry name" value="Mandelate_racemase_C"/>
</dbReference>
<evidence type="ECO:0000256" key="2">
    <source>
        <dbReference type="ARBA" id="ARBA00022723"/>
    </source>
</evidence>
<dbReference type="Pfam" id="PF02746">
    <property type="entry name" value="MR_MLE_N"/>
    <property type="match status" value="1"/>
</dbReference>
<dbReference type="PANTHER" id="PTHR13794">
    <property type="entry name" value="ENOLASE SUPERFAMILY, MANDELATE RACEMASE"/>
    <property type="match status" value="1"/>
</dbReference>
<proteinExistence type="predicted"/>
<gene>
    <name evidence="5" type="ORF">CAL12_08895</name>
</gene>
<accession>A0A1W6YIM4</accession>
<evidence type="ECO:0000259" key="4">
    <source>
        <dbReference type="SMART" id="SM00922"/>
    </source>
</evidence>
<dbReference type="GO" id="GO:0016836">
    <property type="term" value="F:hydro-lyase activity"/>
    <property type="evidence" value="ECO:0007669"/>
    <property type="project" value="TreeGrafter"/>
</dbReference>
<keyword evidence="2" id="KW-0479">Metal-binding</keyword>
<dbReference type="Gene3D" id="3.30.390.10">
    <property type="entry name" value="Enolase-like, N-terminal domain"/>
    <property type="match status" value="1"/>
</dbReference>
<sequence>MTIRSISAIPLSMPFDIGGPKPMLAGKPREMEMLLIRVETDQGLVGWGEAFGFAVWPATKAAIEALVAPLAVGRDEADIAGLMNDLTRKFHLLGRSGPVMYALSGLDIALWDLAGKAAGKPVADLLDPRRPGRRRDSVPAYASLMRYTDPDVVARNSARAVAEGYTTIKLHEIGVAQVRAAREAIGPGIKLTVDTNCPWTADEAISMARQMKDLDLHWLEEPVFPPEDHASLARVRCEAPVPTAAGENAAGYLEFKAMFDARAVDYAQPSATKVGGISELMRIAALAREYGVKLAPHSPYVGPGLLATVHVLAALEEEIELEYCYCTIDVNPLGDAVQAAGARLAVPTGPGLGRDPDMALVEKCAVR</sequence>
<dbReference type="InterPro" id="IPR036849">
    <property type="entry name" value="Enolase-like_C_sf"/>
</dbReference>
<dbReference type="SUPFAM" id="SSF51604">
    <property type="entry name" value="Enolase C-terminal domain-like"/>
    <property type="match status" value="1"/>
</dbReference>
<dbReference type="InterPro" id="IPR018110">
    <property type="entry name" value="Mandel_Rmase/mucon_lact_enz_CS"/>
</dbReference>
<feature type="domain" description="Mandelate racemase/muconate lactonizing enzyme C-terminal" evidence="4">
    <location>
        <begin position="150"/>
        <end position="242"/>
    </location>
</feature>
<dbReference type="STRING" id="1416806.CAL12_08895"/>
<dbReference type="InterPro" id="IPR013341">
    <property type="entry name" value="Mandelate_racemase_N_dom"/>
</dbReference>
<dbReference type="GO" id="GO:0009063">
    <property type="term" value="P:amino acid catabolic process"/>
    <property type="evidence" value="ECO:0007669"/>
    <property type="project" value="InterPro"/>
</dbReference>
<keyword evidence="6" id="KW-1185">Reference proteome</keyword>
<dbReference type="AlphaFoldDB" id="A0A1W6YIM4"/>
<evidence type="ECO:0000256" key="1">
    <source>
        <dbReference type="ARBA" id="ARBA00001946"/>
    </source>
</evidence>
<name>A0A1W6YIM4_9BORD</name>
<evidence type="ECO:0000313" key="6">
    <source>
        <dbReference type="Proteomes" id="UP000194151"/>
    </source>
</evidence>
<dbReference type="CDD" id="cd03316">
    <property type="entry name" value="MR_like"/>
    <property type="match status" value="1"/>
</dbReference>
<dbReference type="SFLD" id="SFLDS00001">
    <property type="entry name" value="Enolase"/>
    <property type="match status" value="1"/>
</dbReference>
<comment type="cofactor">
    <cofactor evidence="1">
        <name>Mg(2+)</name>
        <dbReference type="ChEBI" id="CHEBI:18420"/>
    </cofactor>
</comment>
<dbReference type="OrthoDB" id="8609034at2"/>
<evidence type="ECO:0000256" key="3">
    <source>
        <dbReference type="ARBA" id="ARBA00022842"/>
    </source>
</evidence>